<reference evidence="2 3" key="1">
    <citation type="journal article" date="2019" name="New Phytol.">
        <title>Comparative genomics reveals unique wood-decay strategies and fruiting body development in the Schizophyllaceae.</title>
        <authorList>
            <person name="Almasi E."/>
            <person name="Sahu N."/>
            <person name="Krizsan K."/>
            <person name="Balint B."/>
            <person name="Kovacs G.M."/>
            <person name="Kiss B."/>
            <person name="Cseklye J."/>
            <person name="Drula E."/>
            <person name="Henrissat B."/>
            <person name="Nagy I."/>
            <person name="Chovatia M."/>
            <person name="Adam C."/>
            <person name="LaButti K."/>
            <person name="Lipzen A."/>
            <person name="Riley R."/>
            <person name="Grigoriev I.V."/>
            <person name="Nagy L.G."/>
        </authorList>
    </citation>
    <scope>NUCLEOTIDE SEQUENCE [LARGE SCALE GENOMIC DNA]</scope>
    <source>
        <strain evidence="2 3">NL-1724</strain>
    </source>
</reference>
<keyword evidence="3" id="KW-1185">Reference proteome</keyword>
<sequence>MAASVGYNSAPRSLTISPNLEALLEHDEKIRQLKMVDVPIFGGDAVAQWSTVSVVGDVVDYGLPPPPRRRRPATAPNSPASDGGRLWSTSSPTSSAQSPTLFFTRSPGAAAPTSSTSDNNPFINPAPSQEDLRRMHRPAPLAPRPSSFTGAYTDRRPEARSQLAGSSLSPPPPPPPHRPVMRVPTHVPHTSLPEKLEGGHGLGIATGSETSGHPAGHRKTESEPAVQQMKTTVTQTPFRLRERARLKGKLLKLKGTSCNRLRALSEDSPLQAQAIQGVTLTYEEPGKSRELEIVSLDINSSAAGIPRRPGVGSHARRHKSSPSVGSGSSTLDRGALSPHALTVTAAHSPLPAAVHDANTPFTIDPRSVIDTPAQPTMPGDARTQSRRQSGQSFIDFSPVFEDAPALDLQSRPEKTAARQAISPLDIPSQAEPAVSRSASLKPPLPTAPKPTFHRALSVSRSANRSKSASRPEDNMLPPTTNNLSAEERAGLIRRNRKHERQTALDSPQPG</sequence>
<feature type="region of interest" description="Disordered" evidence="1">
    <location>
        <begin position="205"/>
        <end position="233"/>
    </location>
</feature>
<feature type="compositionally biased region" description="Low complexity" evidence="1">
    <location>
        <begin position="88"/>
        <end position="117"/>
    </location>
</feature>
<protein>
    <submittedName>
        <fullName evidence="2">Uncharacterized protein</fullName>
    </submittedName>
</protein>
<feature type="region of interest" description="Disordered" evidence="1">
    <location>
        <begin position="356"/>
        <end position="389"/>
    </location>
</feature>
<dbReference type="Proteomes" id="UP000320762">
    <property type="component" value="Unassembled WGS sequence"/>
</dbReference>
<evidence type="ECO:0000256" key="1">
    <source>
        <dbReference type="SAM" id="MobiDB-lite"/>
    </source>
</evidence>
<feature type="region of interest" description="Disordered" evidence="1">
    <location>
        <begin position="157"/>
        <end position="191"/>
    </location>
</feature>
<comment type="caution">
    <text evidence="2">The sequence shown here is derived from an EMBL/GenBank/DDBJ whole genome shotgun (WGS) entry which is preliminary data.</text>
</comment>
<feature type="compositionally biased region" description="Pro residues" evidence="1">
    <location>
        <begin position="169"/>
        <end position="178"/>
    </location>
</feature>
<gene>
    <name evidence="2" type="ORF">BD626DRAFT_501271</name>
</gene>
<feature type="region of interest" description="Disordered" evidence="1">
    <location>
        <begin position="302"/>
        <end position="334"/>
    </location>
</feature>
<organism evidence="2 3">
    <name type="scientific">Schizophyllum amplum</name>
    <dbReference type="NCBI Taxonomy" id="97359"/>
    <lineage>
        <taxon>Eukaryota</taxon>
        <taxon>Fungi</taxon>
        <taxon>Dikarya</taxon>
        <taxon>Basidiomycota</taxon>
        <taxon>Agaricomycotina</taxon>
        <taxon>Agaricomycetes</taxon>
        <taxon>Agaricomycetidae</taxon>
        <taxon>Agaricales</taxon>
        <taxon>Schizophyllaceae</taxon>
        <taxon>Schizophyllum</taxon>
    </lineage>
</organism>
<feature type="region of interest" description="Disordered" evidence="1">
    <location>
        <begin position="404"/>
        <end position="510"/>
    </location>
</feature>
<dbReference type="AlphaFoldDB" id="A0A550C9P7"/>
<evidence type="ECO:0000313" key="2">
    <source>
        <dbReference type="EMBL" id="TRM61515.1"/>
    </source>
</evidence>
<dbReference type="OrthoDB" id="10651507at2759"/>
<feature type="compositionally biased region" description="Low complexity" evidence="1">
    <location>
        <begin position="181"/>
        <end position="190"/>
    </location>
</feature>
<feature type="region of interest" description="Disordered" evidence="1">
    <location>
        <begin position="63"/>
        <end position="132"/>
    </location>
</feature>
<feature type="compositionally biased region" description="Low complexity" evidence="1">
    <location>
        <begin position="457"/>
        <end position="468"/>
    </location>
</feature>
<evidence type="ECO:0000313" key="3">
    <source>
        <dbReference type="Proteomes" id="UP000320762"/>
    </source>
</evidence>
<accession>A0A550C9P7</accession>
<name>A0A550C9P7_9AGAR</name>
<proteinExistence type="predicted"/>
<dbReference type="EMBL" id="VDMD01000016">
    <property type="protein sequence ID" value="TRM61515.1"/>
    <property type="molecule type" value="Genomic_DNA"/>
</dbReference>